<keyword evidence="1" id="KW-0812">Transmembrane</keyword>
<proteinExistence type="predicted"/>
<dbReference type="Proteomes" id="UP000010475">
    <property type="component" value="Chromosome"/>
</dbReference>
<evidence type="ECO:0000256" key="1">
    <source>
        <dbReference type="SAM" id="Phobius"/>
    </source>
</evidence>
<gene>
    <name evidence="2" type="ORF">Cylst_0630</name>
</gene>
<dbReference type="AlphaFoldDB" id="K9WTT9"/>
<reference evidence="2 3" key="1">
    <citation type="submission" date="2012-06" db="EMBL/GenBank/DDBJ databases">
        <title>Finished chromosome of genome of Cylindrospermum stagnale PCC 7417.</title>
        <authorList>
            <consortium name="US DOE Joint Genome Institute"/>
            <person name="Gugger M."/>
            <person name="Coursin T."/>
            <person name="Rippka R."/>
            <person name="Tandeau De Marsac N."/>
            <person name="Huntemann M."/>
            <person name="Wei C.-L."/>
            <person name="Han J."/>
            <person name="Detter J.C."/>
            <person name="Han C."/>
            <person name="Tapia R."/>
            <person name="Chen A."/>
            <person name="Kyrpides N."/>
            <person name="Mavromatis K."/>
            <person name="Markowitz V."/>
            <person name="Szeto E."/>
            <person name="Ivanova N."/>
            <person name="Pagani I."/>
            <person name="Pati A."/>
            <person name="Goodwin L."/>
            <person name="Nordberg H.P."/>
            <person name="Cantor M.N."/>
            <person name="Hua S.X."/>
            <person name="Woyke T."/>
            <person name="Kerfeld C.A."/>
        </authorList>
    </citation>
    <scope>NUCLEOTIDE SEQUENCE [LARGE SCALE GENOMIC DNA]</scope>
    <source>
        <strain evidence="2 3">PCC 7417</strain>
    </source>
</reference>
<protein>
    <submittedName>
        <fullName evidence="2">Uncharacterized protein</fullName>
    </submittedName>
</protein>
<keyword evidence="1" id="KW-1133">Transmembrane helix</keyword>
<name>K9WTT9_9NOST</name>
<dbReference type="EMBL" id="CP003642">
    <property type="protein sequence ID" value="AFZ22962.1"/>
    <property type="molecule type" value="Genomic_DNA"/>
</dbReference>
<keyword evidence="1" id="KW-0472">Membrane</keyword>
<dbReference type="HOGENOM" id="CLU_219938_0_1_3"/>
<feature type="transmembrane region" description="Helical" evidence="1">
    <location>
        <begin position="12"/>
        <end position="31"/>
    </location>
</feature>
<organism evidence="2 3">
    <name type="scientific">Cylindrospermum stagnale PCC 7417</name>
    <dbReference type="NCBI Taxonomy" id="56107"/>
    <lineage>
        <taxon>Bacteria</taxon>
        <taxon>Bacillati</taxon>
        <taxon>Cyanobacteriota</taxon>
        <taxon>Cyanophyceae</taxon>
        <taxon>Nostocales</taxon>
        <taxon>Nostocaceae</taxon>
        <taxon>Cylindrospermum</taxon>
    </lineage>
</organism>
<keyword evidence="3" id="KW-1185">Reference proteome</keyword>
<sequence>MMYDVIIPNSTTYLLVKIFVLILALLLWFTITAAPVI</sequence>
<evidence type="ECO:0000313" key="3">
    <source>
        <dbReference type="Proteomes" id="UP000010475"/>
    </source>
</evidence>
<accession>K9WTT9</accession>
<evidence type="ECO:0000313" key="2">
    <source>
        <dbReference type="EMBL" id="AFZ22962.1"/>
    </source>
</evidence>
<dbReference type="KEGG" id="csg:Cylst_0630"/>